<sequence length="300" mass="31364">MVVQNGWAYATGLAIDVLEPVVGYTIDLALKRRLETIPFFVADITVPAAGRHPARSGRGGTDLAVAAAATGATPLATGAGWREAPPPPSLRSLLATAQAAARWRRKKEREGVAGLVASGAVPGVGRRKSVTVDAVRSLQRWELHGCGSMEAVAMTTDPEAGPPFATPYGGSGWWRRANGVARRPEDGAAVSDGATAGTSRAGATREGGDNGQPKKENRWGPTAAGMEMMAGMEGGGEDGDSGPDPVAPESGRSGVRQARSGGGAAEFAGSWRWWWQRLDSGDNRWLANGSIGCRLLWQRR</sequence>
<dbReference type="EMBL" id="AP005102">
    <property type="protein sequence ID" value="BAD30842.1"/>
    <property type="molecule type" value="Genomic_DNA"/>
</dbReference>
<protein>
    <submittedName>
        <fullName evidence="2">Uncharacterized protein</fullName>
    </submittedName>
</protein>
<evidence type="ECO:0000313" key="3">
    <source>
        <dbReference type="EMBL" id="BAD30842.1"/>
    </source>
</evidence>
<gene>
    <name evidence="3" type="ORF">OSJNBa0033J14.28</name>
    <name evidence="2" type="ORF">P0685B06.3</name>
</gene>
<evidence type="ECO:0000256" key="1">
    <source>
        <dbReference type="SAM" id="MobiDB-lite"/>
    </source>
</evidence>
<organism evidence="2 4">
    <name type="scientific">Oryza sativa subsp. japonica</name>
    <name type="common">Rice</name>
    <dbReference type="NCBI Taxonomy" id="39947"/>
    <lineage>
        <taxon>Eukaryota</taxon>
        <taxon>Viridiplantae</taxon>
        <taxon>Streptophyta</taxon>
        <taxon>Embryophyta</taxon>
        <taxon>Tracheophyta</taxon>
        <taxon>Spermatophyta</taxon>
        <taxon>Magnoliopsida</taxon>
        <taxon>Liliopsida</taxon>
        <taxon>Poales</taxon>
        <taxon>Poaceae</taxon>
        <taxon>BOP clade</taxon>
        <taxon>Oryzoideae</taxon>
        <taxon>Oryzeae</taxon>
        <taxon>Oryzinae</taxon>
        <taxon>Oryza</taxon>
        <taxon>Oryza sativa</taxon>
    </lineage>
</organism>
<proteinExistence type="predicted"/>
<reference evidence="4" key="4">
    <citation type="journal article" date="2008" name="Nucleic Acids Res.">
        <title>The rice annotation project database (RAP-DB): 2008 update.</title>
        <authorList>
            <consortium name="The rice annotation project (RAP)"/>
        </authorList>
    </citation>
    <scope>GENOME REANNOTATION</scope>
    <source>
        <strain evidence="4">cv. Nipponbare</strain>
    </source>
</reference>
<feature type="compositionally biased region" description="Basic and acidic residues" evidence="1">
    <location>
        <begin position="206"/>
        <end position="218"/>
    </location>
</feature>
<reference evidence="4" key="3">
    <citation type="journal article" date="2005" name="Nature">
        <title>The map-based sequence of the rice genome.</title>
        <authorList>
            <consortium name="International rice genome sequencing project (IRGSP)"/>
            <person name="Matsumoto T."/>
            <person name="Wu J."/>
            <person name="Kanamori H."/>
            <person name="Katayose Y."/>
            <person name="Fujisawa M."/>
            <person name="Namiki N."/>
            <person name="Mizuno H."/>
            <person name="Yamamoto K."/>
            <person name="Antonio B.A."/>
            <person name="Baba T."/>
            <person name="Sakata K."/>
            <person name="Nagamura Y."/>
            <person name="Aoki H."/>
            <person name="Arikawa K."/>
            <person name="Arita K."/>
            <person name="Bito T."/>
            <person name="Chiden Y."/>
            <person name="Fujitsuka N."/>
            <person name="Fukunaka R."/>
            <person name="Hamada M."/>
            <person name="Harada C."/>
            <person name="Hayashi A."/>
            <person name="Hijishita S."/>
            <person name="Honda M."/>
            <person name="Hosokawa S."/>
            <person name="Ichikawa Y."/>
            <person name="Idonuma A."/>
            <person name="Iijima M."/>
            <person name="Ikeda M."/>
            <person name="Ikeno M."/>
            <person name="Ito K."/>
            <person name="Ito S."/>
            <person name="Ito T."/>
            <person name="Ito Y."/>
            <person name="Ito Y."/>
            <person name="Iwabuchi A."/>
            <person name="Kamiya K."/>
            <person name="Karasawa W."/>
            <person name="Kurita K."/>
            <person name="Katagiri S."/>
            <person name="Kikuta A."/>
            <person name="Kobayashi H."/>
            <person name="Kobayashi N."/>
            <person name="Machita K."/>
            <person name="Maehara T."/>
            <person name="Masukawa M."/>
            <person name="Mizubayashi T."/>
            <person name="Mukai Y."/>
            <person name="Nagasaki H."/>
            <person name="Nagata Y."/>
            <person name="Naito S."/>
            <person name="Nakashima M."/>
            <person name="Nakama Y."/>
            <person name="Nakamichi Y."/>
            <person name="Nakamura M."/>
            <person name="Meguro A."/>
            <person name="Negishi M."/>
            <person name="Ohta I."/>
            <person name="Ohta T."/>
            <person name="Okamoto M."/>
            <person name="Ono N."/>
            <person name="Saji S."/>
            <person name="Sakaguchi M."/>
            <person name="Sakai K."/>
            <person name="Shibata M."/>
            <person name="Shimokawa T."/>
            <person name="Song J."/>
            <person name="Takazaki Y."/>
            <person name="Terasawa K."/>
            <person name="Tsugane M."/>
            <person name="Tsuji K."/>
            <person name="Ueda S."/>
            <person name="Waki K."/>
            <person name="Yamagata H."/>
            <person name="Yamamoto M."/>
            <person name="Yamamoto S."/>
            <person name="Yamane H."/>
            <person name="Yoshiki S."/>
            <person name="Yoshihara R."/>
            <person name="Yukawa K."/>
            <person name="Zhong H."/>
            <person name="Yano M."/>
            <person name="Yuan Q."/>
            <person name="Ouyang S."/>
            <person name="Liu J."/>
            <person name="Jones K.M."/>
            <person name="Gansberger K."/>
            <person name="Moffat K."/>
            <person name="Hill J."/>
            <person name="Bera J."/>
            <person name="Fadrosh D."/>
            <person name="Jin S."/>
            <person name="Johri S."/>
            <person name="Kim M."/>
            <person name="Overton L."/>
            <person name="Reardon M."/>
            <person name="Tsitrin T."/>
            <person name="Vuong H."/>
            <person name="Weaver B."/>
            <person name="Ciecko A."/>
            <person name="Tallon L."/>
            <person name="Jackson J."/>
            <person name="Pai G."/>
            <person name="Aken S.V."/>
            <person name="Utterback T."/>
            <person name="Reidmuller S."/>
            <person name="Feldblyum T."/>
            <person name="Hsiao J."/>
            <person name="Zismann V."/>
            <person name="Iobst S."/>
            <person name="de Vazeille A.R."/>
            <person name="Buell C.R."/>
            <person name="Ying K."/>
            <person name="Li Y."/>
            <person name="Lu T."/>
            <person name="Huang Y."/>
            <person name="Zhao Q."/>
            <person name="Feng Q."/>
            <person name="Zhang L."/>
            <person name="Zhu J."/>
            <person name="Weng Q."/>
            <person name="Mu J."/>
            <person name="Lu Y."/>
            <person name="Fan D."/>
            <person name="Liu Y."/>
            <person name="Guan J."/>
            <person name="Zhang Y."/>
            <person name="Yu S."/>
            <person name="Liu X."/>
            <person name="Zhang Y."/>
            <person name="Hong G."/>
            <person name="Han B."/>
            <person name="Choisne N."/>
            <person name="Demange N."/>
            <person name="Orjeda G."/>
            <person name="Samain S."/>
            <person name="Cattolico L."/>
            <person name="Pelletier E."/>
            <person name="Couloux A."/>
            <person name="Segurens B."/>
            <person name="Wincker P."/>
            <person name="D'Hont A."/>
            <person name="Scarpelli C."/>
            <person name="Weissenbach J."/>
            <person name="Salanoubat M."/>
            <person name="Quetier F."/>
            <person name="Yu Y."/>
            <person name="Kim H.R."/>
            <person name="Rambo T."/>
            <person name="Currie J."/>
            <person name="Collura K."/>
            <person name="Luo M."/>
            <person name="Yang T."/>
            <person name="Ammiraju J.S.S."/>
            <person name="Engler F."/>
            <person name="Soderlund C."/>
            <person name="Wing R.A."/>
            <person name="Palmer L.E."/>
            <person name="de la Bastide M."/>
            <person name="Spiegel L."/>
            <person name="Nascimento L."/>
            <person name="Zutavern T."/>
            <person name="O'Shaughnessy A."/>
            <person name="Dike S."/>
            <person name="Dedhia N."/>
            <person name="Preston R."/>
            <person name="Balija V."/>
            <person name="McCombie W.R."/>
            <person name="Chow T."/>
            <person name="Chen H."/>
            <person name="Chung M."/>
            <person name="Chen C."/>
            <person name="Shaw J."/>
            <person name="Wu H."/>
            <person name="Hsiao K."/>
            <person name="Chao Y."/>
            <person name="Chu M."/>
            <person name="Cheng C."/>
            <person name="Hour A."/>
            <person name="Lee P."/>
            <person name="Lin S."/>
            <person name="Lin Y."/>
            <person name="Liou J."/>
            <person name="Liu S."/>
            <person name="Hsing Y."/>
            <person name="Raghuvanshi S."/>
            <person name="Mohanty A."/>
            <person name="Bharti A.K."/>
            <person name="Gaur A."/>
            <person name="Gupta V."/>
            <person name="Kumar D."/>
            <person name="Ravi V."/>
            <person name="Vij S."/>
            <person name="Kapur A."/>
            <person name="Khurana P."/>
            <person name="Khurana P."/>
            <person name="Khurana J.P."/>
            <person name="Tyagi A.K."/>
            <person name="Gaikwad K."/>
            <person name="Singh A."/>
            <person name="Dalal V."/>
            <person name="Srivastava S."/>
            <person name="Dixit A."/>
            <person name="Pal A.K."/>
            <person name="Ghazi I.A."/>
            <person name="Yadav M."/>
            <person name="Pandit A."/>
            <person name="Bhargava A."/>
            <person name="Sureshbabu K."/>
            <person name="Batra K."/>
            <person name="Sharma T.R."/>
            <person name="Mohapatra T."/>
            <person name="Singh N.K."/>
            <person name="Messing J."/>
            <person name="Nelson A.B."/>
            <person name="Fuks G."/>
            <person name="Kavchok S."/>
            <person name="Keizer G."/>
            <person name="Linton E."/>
            <person name="Llaca V."/>
            <person name="Song R."/>
            <person name="Tanyolac B."/>
            <person name="Young S."/>
            <person name="Ho-Il K."/>
            <person name="Hahn J.H."/>
            <person name="Sangsakoo G."/>
            <person name="Vanavichit A."/>
            <person name="de Mattos Luiz.A.T."/>
            <person name="Zimmer P.D."/>
            <person name="Malone G."/>
            <person name="Dellagostin O."/>
            <person name="de Oliveira A.C."/>
            <person name="Bevan M."/>
            <person name="Bancroft I."/>
            <person name="Minx P."/>
            <person name="Cordum H."/>
            <person name="Wilson R."/>
            <person name="Cheng Z."/>
            <person name="Jin W."/>
            <person name="Jiang J."/>
            <person name="Leong S.A."/>
            <person name="Iwama H."/>
            <person name="Gojobori T."/>
            <person name="Itoh T."/>
            <person name="Niimura Y."/>
            <person name="Fujii Y."/>
            <person name="Habara T."/>
            <person name="Sakai H."/>
            <person name="Sato Y."/>
            <person name="Wilson G."/>
            <person name="Kumar K."/>
            <person name="McCouch S."/>
            <person name="Juretic N."/>
            <person name="Hoen D."/>
            <person name="Wright S."/>
            <person name="Bruskiewich R."/>
            <person name="Bureau T."/>
            <person name="Miyao A."/>
            <person name="Hirochika H."/>
            <person name="Nishikawa T."/>
            <person name="Kadowaki K."/>
            <person name="Sugiura M."/>
            <person name="Burr B."/>
            <person name="Sasaki T."/>
        </authorList>
    </citation>
    <scope>NUCLEOTIDE SEQUENCE [LARGE SCALE GENOMIC DNA]</scope>
    <source>
        <strain evidence="4">cv. Nipponbare</strain>
    </source>
</reference>
<reference evidence="2" key="2">
    <citation type="submission" date="2002-05" db="EMBL/GenBank/DDBJ databases">
        <title>Oryza sativa nipponbare(GA3) genomic DNA, chromosome 7, PAC clone:P0685B06.</title>
        <authorList>
            <person name="Sasaki T."/>
            <person name="Matsumoto T."/>
            <person name="Katayose Y."/>
        </authorList>
    </citation>
    <scope>NUCLEOTIDE SEQUENCE</scope>
</reference>
<evidence type="ECO:0000313" key="2">
    <source>
        <dbReference type="EMBL" id="BAC84090.1"/>
    </source>
</evidence>
<evidence type="ECO:0000313" key="4">
    <source>
        <dbReference type="Proteomes" id="UP000000763"/>
    </source>
</evidence>
<name>Q6Z3V5_ORYSJ</name>
<feature type="region of interest" description="Disordered" evidence="1">
    <location>
        <begin position="183"/>
        <end position="263"/>
    </location>
</feature>
<accession>Q6Z3V5</accession>
<dbReference type="Proteomes" id="UP000000763">
    <property type="component" value="Chromosome 7"/>
</dbReference>
<feature type="compositionally biased region" description="Low complexity" evidence="1">
    <location>
        <begin position="193"/>
        <end position="204"/>
    </location>
</feature>
<feature type="compositionally biased region" description="Low complexity" evidence="1">
    <location>
        <begin position="220"/>
        <end position="231"/>
    </location>
</feature>
<reference evidence="3" key="1">
    <citation type="submission" date="2002-04" db="EMBL/GenBank/DDBJ databases">
        <title>Oryza sativa nipponbare(GA3) genomic DNA, chromosome 7, BAC clone:OSJNBa0033J14.</title>
        <authorList>
            <person name="Sasaki T."/>
            <person name="Matsumoto T."/>
            <person name="Katayose Y."/>
        </authorList>
    </citation>
    <scope>NUCLEOTIDE SEQUENCE</scope>
</reference>
<dbReference type="AlphaFoldDB" id="Q6Z3V5"/>
<dbReference type="EMBL" id="AP005201">
    <property type="protein sequence ID" value="BAC84090.1"/>
    <property type="molecule type" value="Genomic_DNA"/>
</dbReference>